<protein>
    <submittedName>
        <fullName evidence="3">PLP-dependent transferase</fullName>
    </submittedName>
</protein>
<evidence type="ECO:0000313" key="3">
    <source>
        <dbReference type="EMBL" id="KAJ3838422.1"/>
    </source>
</evidence>
<comment type="caution">
    <text evidence="3">The sequence shown here is derived from an EMBL/GenBank/DDBJ whole genome shotgun (WGS) entry which is preliminary data.</text>
</comment>
<organism evidence="3 4">
    <name type="scientific">Lentinula raphanica</name>
    <dbReference type="NCBI Taxonomy" id="153919"/>
    <lineage>
        <taxon>Eukaryota</taxon>
        <taxon>Fungi</taxon>
        <taxon>Dikarya</taxon>
        <taxon>Basidiomycota</taxon>
        <taxon>Agaricomycotina</taxon>
        <taxon>Agaricomycetes</taxon>
        <taxon>Agaricomycetidae</taxon>
        <taxon>Agaricales</taxon>
        <taxon>Marasmiineae</taxon>
        <taxon>Omphalotaceae</taxon>
        <taxon>Lentinula</taxon>
    </lineage>
</organism>
<dbReference type="Pfam" id="PF00266">
    <property type="entry name" value="Aminotran_5"/>
    <property type="match status" value="1"/>
</dbReference>
<dbReference type="InterPro" id="IPR015424">
    <property type="entry name" value="PyrdxlP-dep_Trfase"/>
</dbReference>
<name>A0AA38UE43_9AGAR</name>
<dbReference type="Gene3D" id="3.90.1150.10">
    <property type="entry name" value="Aspartate Aminotransferase, domain 1"/>
    <property type="match status" value="1"/>
</dbReference>
<accession>A0AA38UE43</accession>
<evidence type="ECO:0000259" key="2">
    <source>
        <dbReference type="Pfam" id="PF00266"/>
    </source>
</evidence>
<dbReference type="PANTHER" id="PTHR43092:SF2">
    <property type="entry name" value="HERCYNYLCYSTEINE SULFOXIDE LYASE"/>
    <property type="match status" value="1"/>
</dbReference>
<dbReference type="SUPFAM" id="SSF53383">
    <property type="entry name" value="PLP-dependent transferases"/>
    <property type="match status" value="1"/>
</dbReference>
<sequence>MPNTQSIAPVPIDQIVKATSIFQQKTAPPQFGHDFLPYFSFKQGYVNLNNGSYGALPKVVTEACTELMAWQEENTDFYYRIGFIPPLIDVRAQLAKLVGASDVDELVMVANASTGLGVVLRNFLWESGDIIIRCNTTYATVYKTIQYIHDVTPGVQISEFELLFPTTHQAILDGWQKHIDNVKQTAPQNKKIVAVIDSIVANPGAAMPWKEMVKICKDAGIWTIIDGAHSVGQEELNLAQCGADFFVSNCHKWLNSKRGAAFLWMPKASQKIMLTTIPTSASYVTPGPDRPDTNIISQFQYNGTIDYTTYLSVHVALQWREWIGGEKAIHEYCNNLAKEGGKLLAQTMNTQVMDPDGEFTKAMVNVTLPFPSSFQAQYDASVGTALSNKLLSQNMYAVTYYHNNIWWTRVSAQIWNELEDFTTLANALVTICSEIVTEHSNANIPADCKAASFESYLQHPIQGAVALDSDNAIGAPKPITTTEVVPVGYHTQLASIRP</sequence>
<reference evidence="3" key="1">
    <citation type="submission" date="2022-08" db="EMBL/GenBank/DDBJ databases">
        <authorList>
            <consortium name="DOE Joint Genome Institute"/>
            <person name="Min B."/>
            <person name="Riley R."/>
            <person name="Sierra-Patev S."/>
            <person name="Naranjo-Ortiz M."/>
            <person name="Looney B."/>
            <person name="Konkel Z."/>
            <person name="Slot J.C."/>
            <person name="Sakamoto Y."/>
            <person name="Steenwyk J.L."/>
            <person name="Rokas A."/>
            <person name="Carro J."/>
            <person name="Camarero S."/>
            <person name="Ferreira P."/>
            <person name="Molpeceres G."/>
            <person name="Ruiz-Duenas F.J."/>
            <person name="Serrano A."/>
            <person name="Henrissat B."/>
            <person name="Drula E."/>
            <person name="Hughes K.W."/>
            <person name="Mata J.L."/>
            <person name="Ishikawa N.K."/>
            <person name="Vargas-Isla R."/>
            <person name="Ushijima S."/>
            <person name="Smith C.A."/>
            <person name="Ahrendt S."/>
            <person name="Andreopoulos W."/>
            <person name="He G."/>
            <person name="Labutti K."/>
            <person name="Lipzen A."/>
            <person name="Ng V."/>
            <person name="Sandor L."/>
            <person name="Barry K."/>
            <person name="Martinez A.T."/>
            <person name="Xiao Y."/>
            <person name="Gibbons J.G."/>
            <person name="Terashima K."/>
            <person name="Hibbett D.S."/>
            <person name="Grigoriev I.V."/>
        </authorList>
    </citation>
    <scope>NUCLEOTIDE SEQUENCE</scope>
    <source>
        <strain evidence="3">TFB9207</strain>
    </source>
</reference>
<dbReference type="Gene3D" id="3.40.640.10">
    <property type="entry name" value="Type I PLP-dependent aspartate aminotransferase-like (Major domain)"/>
    <property type="match status" value="1"/>
</dbReference>
<dbReference type="PANTHER" id="PTHR43092">
    <property type="entry name" value="L-CYSTEINE DESULFHYDRASE"/>
    <property type="match status" value="1"/>
</dbReference>
<dbReference type="InterPro" id="IPR000192">
    <property type="entry name" value="Aminotrans_V_dom"/>
</dbReference>
<feature type="domain" description="Aminotransferase class V" evidence="2">
    <location>
        <begin position="89"/>
        <end position="368"/>
    </location>
</feature>
<proteinExistence type="predicted"/>
<dbReference type="Proteomes" id="UP001163846">
    <property type="component" value="Unassembled WGS sequence"/>
</dbReference>
<keyword evidence="3" id="KW-0808">Transferase</keyword>
<dbReference type="InterPro" id="IPR015422">
    <property type="entry name" value="PyrdxlP-dep_Trfase_small"/>
</dbReference>
<evidence type="ECO:0000256" key="1">
    <source>
        <dbReference type="ARBA" id="ARBA00022898"/>
    </source>
</evidence>
<evidence type="ECO:0000313" key="4">
    <source>
        <dbReference type="Proteomes" id="UP001163846"/>
    </source>
</evidence>
<gene>
    <name evidence="3" type="ORF">F5878DRAFT_169527</name>
</gene>
<keyword evidence="1" id="KW-0663">Pyridoxal phosphate</keyword>
<keyword evidence="4" id="KW-1185">Reference proteome</keyword>
<dbReference type="GO" id="GO:0016740">
    <property type="term" value="F:transferase activity"/>
    <property type="evidence" value="ECO:0007669"/>
    <property type="project" value="UniProtKB-KW"/>
</dbReference>
<dbReference type="EMBL" id="MU806183">
    <property type="protein sequence ID" value="KAJ3838422.1"/>
    <property type="molecule type" value="Genomic_DNA"/>
</dbReference>
<dbReference type="InterPro" id="IPR015421">
    <property type="entry name" value="PyrdxlP-dep_Trfase_major"/>
</dbReference>
<dbReference type="AlphaFoldDB" id="A0AA38UE43"/>